<evidence type="ECO:0000313" key="1">
    <source>
        <dbReference type="EMBL" id="SUZ79103.1"/>
    </source>
</evidence>
<sequence length="70" mass="8374">MQNDYLLYSIRKKKRFSKWAKSEKLERIETIKQYFNYSNQKAKDASDIISDNQYNEIKQAFEQGGTTKSK</sequence>
<reference evidence="1" key="1">
    <citation type="submission" date="2018-05" db="EMBL/GenBank/DDBJ databases">
        <authorList>
            <person name="Lanie J.A."/>
            <person name="Ng W.-L."/>
            <person name="Kazmierczak K.M."/>
            <person name="Andrzejewski T.M."/>
            <person name="Davidsen T.M."/>
            <person name="Wayne K.J."/>
            <person name="Tettelin H."/>
            <person name="Glass J.I."/>
            <person name="Rusch D."/>
            <person name="Podicherti R."/>
            <person name="Tsui H.-C.T."/>
            <person name="Winkler M.E."/>
        </authorList>
    </citation>
    <scope>NUCLEOTIDE SEQUENCE</scope>
</reference>
<name>A0A381QNI5_9ZZZZ</name>
<gene>
    <name evidence="1" type="ORF">METZ01_LOCUS31957</name>
</gene>
<proteinExistence type="predicted"/>
<accession>A0A381QNI5</accession>
<dbReference type="EMBL" id="UINC01001373">
    <property type="protein sequence ID" value="SUZ79103.1"/>
    <property type="molecule type" value="Genomic_DNA"/>
</dbReference>
<protein>
    <submittedName>
        <fullName evidence="1">Uncharacterized protein</fullName>
    </submittedName>
</protein>
<organism evidence="1">
    <name type="scientific">marine metagenome</name>
    <dbReference type="NCBI Taxonomy" id="408172"/>
    <lineage>
        <taxon>unclassified sequences</taxon>
        <taxon>metagenomes</taxon>
        <taxon>ecological metagenomes</taxon>
    </lineage>
</organism>
<dbReference type="AlphaFoldDB" id="A0A381QNI5"/>